<name>A0A2P4XVN7_9STRA</name>
<dbReference type="EMBL" id="NCKW01007839">
    <property type="protein sequence ID" value="POM69611.1"/>
    <property type="molecule type" value="Genomic_DNA"/>
</dbReference>
<proteinExistence type="predicted"/>
<comment type="caution">
    <text evidence="1">The sequence shown here is derived from an EMBL/GenBank/DDBJ whole genome shotgun (WGS) entry which is preliminary data.</text>
</comment>
<reference evidence="1 2" key="1">
    <citation type="journal article" date="2017" name="Genome Biol. Evol.">
        <title>Phytophthora megakarya and P. palmivora, closely related causal agents of cacao black pod rot, underwent increases in genome sizes and gene numbers by different mechanisms.</title>
        <authorList>
            <person name="Ali S.S."/>
            <person name="Shao J."/>
            <person name="Lary D.J."/>
            <person name="Kronmiller B."/>
            <person name="Shen D."/>
            <person name="Strem M.D."/>
            <person name="Amoako-Attah I."/>
            <person name="Akrofi A.Y."/>
            <person name="Begoude B.A."/>
            <person name="Ten Hoopen G.M."/>
            <person name="Coulibaly K."/>
            <person name="Kebe B.I."/>
            <person name="Melnick R.L."/>
            <person name="Guiltinan M.J."/>
            <person name="Tyler B.M."/>
            <person name="Meinhardt L.W."/>
            <person name="Bailey B.A."/>
        </authorList>
    </citation>
    <scope>NUCLEOTIDE SEQUENCE [LARGE SCALE GENOMIC DNA]</scope>
    <source>
        <strain evidence="2">sbr112.9</strain>
    </source>
</reference>
<protein>
    <submittedName>
        <fullName evidence="1">Uncharacterized protein</fullName>
    </submittedName>
</protein>
<accession>A0A2P4XVN7</accession>
<evidence type="ECO:0000313" key="2">
    <source>
        <dbReference type="Proteomes" id="UP000237271"/>
    </source>
</evidence>
<evidence type="ECO:0000313" key="1">
    <source>
        <dbReference type="EMBL" id="POM69611.1"/>
    </source>
</evidence>
<sequence length="68" mass="7888">MGHVHVGTLRSDHKGWCSELEFKQMRLCLEACFALLNDATILSTLRRTGWTINQFVSWLWGASRSKHR</sequence>
<dbReference type="Proteomes" id="UP000237271">
    <property type="component" value="Unassembled WGS sequence"/>
</dbReference>
<keyword evidence="2" id="KW-1185">Reference proteome</keyword>
<dbReference type="AlphaFoldDB" id="A0A2P4XVN7"/>
<gene>
    <name evidence="1" type="ORF">PHPALM_14091</name>
</gene>
<organism evidence="1 2">
    <name type="scientific">Phytophthora palmivora</name>
    <dbReference type="NCBI Taxonomy" id="4796"/>
    <lineage>
        <taxon>Eukaryota</taxon>
        <taxon>Sar</taxon>
        <taxon>Stramenopiles</taxon>
        <taxon>Oomycota</taxon>
        <taxon>Peronosporomycetes</taxon>
        <taxon>Peronosporales</taxon>
        <taxon>Peronosporaceae</taxon>
        <taxon>Phytophthora</taxon>
    </lineage>
</organism>